<dbReference type="AlphaFoldDB" id="B8KVG9"/>
<accession>B8KVG9</accession>
<evidence type="ECO:0000313" key="2">
    <source>
        <dbReference type="EMBL" id="EED35133.1"/>
    </source>
</evidence>
<organism evidence="2 3">
    <name type="scientific">Luminiphilus syltensis NOR5-1B</name>
    <dbReference type="NCBI Taxonomy" id="565045"/>
    <lineage>
        <taxon>Bacteria</taxon>
        <taxon>Pseudomonadati</taxon>
        <taxon>Pseudomonadota</taxon>
        <taxon>Gammaproteobacteria</taxon>
        <taxon>Cellvibrionales</taxon>
        <taxon>Halieaceae</taxon>
        <taxon>Luminiphilus</taxon>
    </lineage>
</organism>
<keyword evidence="3" id="KW-1185">Reference proteome</keyword>
<dbReference type="Proteomes" id="UP000004699">
    <property type="component" value="Unassembled WGS sequence"/>
</dbReference>
<evidence type="ECO:0000256" key="1">
    <source>
        <dbReference type="SAM" id="MobiDB-lite"/>
    </source>
</evidence>
<proteinExistence type="predicted"/>
<dbReference type="HOGENOM" id="CLU_3218267_0_0_6"/>
<sequence>MVIGALRSKMGKDLLFTAIRRGDDLTEQRDRSSTTQAIETLPIR</sequence>
<dbReference type="EMBL" id="DS999411">
    <property type="protein sequence ID" value="EED35133.1"/>
    <property type="molecule type" value="Genomic_DNA"/>
</dbReference>
<feature type="region of interest" description="Disordered" evidence="1">
    <location>
        <begin position="25"/>
        <end position="44"/>
    </location>
</feature>
<gene>
    <name evidence="2" type="ORF">NOR51B_1078</name>
</gene>
<reference evidence="3" key="1">
    <citation type="journal article" date="2013" name="BMC Microbiol.">
        <title>Taxonomy and evolution of bacteriochlorophyll a-containing members of the OM60/NOR5 clade of marine gammaproteobacteria: description of Luminiphilus syltensis gen. nov., sp. nov., reclassification of Haliea rubra as Pseudohaliea rubra gen. nov., comb. nov., and emendation of Chromatocurvus halotolerans.</title>
        <authorList>
            <person name="Spring S."/>
            <person name="Riedel T."/>
            <person name="Sproer C."/>
            <person name="Yan S."/>
            <person name="Harder J."/>
            <person name="Fuchs B.M."/>
        </authorList>
    </citation>
    <scope>NUCLEOTIDE SEQUENCE [LARGE SCALE GENOMIC DNA]</scope>
    <source>
        <strain evidence="3">NOR51-B</strain>
    </source>
</reference>
<name>B8KVG9_9GAMM</name>
<evidence type="ECO:0000313" key="3">
    <source>
        <dbReference type="Proteomes" id="UP000004699"/>
    </source>
</evidence>
<protein>
    <submittedName>
        <fullName evidence="2">Uncharacterized protein</fullName>
    </submittedName>
</protein>